<keyword evidence="1" id="KW-1133">Transmembrane helix</keyword>
<keyword evidence="1" id="KW-0472">Membrane</keyword>
<organism evidence="2">
    <name type="scientific">Micrurus surinamensis</name>
    <name type="common">Surinam coral snake</name>
    <dbReference type="NCBI Taxonomy" id="129470"/>
    <lineage>
        <taxon>Eukaryota</taxon>
        <taxon>Metazoa</taxon>
        <taxon>Chordata</taxon>
        <taxon>Craniata</taxon>
        <taxon>Vertebrata</taxon>
        <taxon>Euteleostomi</taxon>
        <taxon>Lepidosauria</taxon>
        <taxon>Squamata</taxon>
        <taxon>Bifurcata</taxon>
        <taxon>Unidentata</taxon>
        <taxon>Episquamata</taxon>
        <taxon>Toxicofera</taxon>
        <taxon>Serpentes</taxon>
        <taxon>Colubroidea</taxon>
        <taxon>Elapidae</taxon>
        <taxon>Elapinae</taxon>
        <taxon>Micrurus</taxon>
    </lineage>
</organism>
<sequence length="106" mass="12624">MRTISNMLLMSLWKQMKGLPLNWVRIPLNMHWEYTNTVKTLENKMLFKNYYFIPALLHMTILAFGVMLCRCMWMFCVLTKPLQTYCKGETGGFQEVLMLHWIGKIV</sequence>
<feature type="transmembrane region" description="Helical" evidence="1">
    <location>
        <begin position="50"/>
        <end position="75"/>
    </location>
</feature>
<dbReference type="AlphaFoldDB" id="A0A2D4PEY1"/>
<dbReference type="EMBL" id="IACN01068570">
    <property type="protein sequence ID" value="LAB56574.1"/>
    <property type="molecule type" value="Transcribed_RNA"/>
</dbReference>
<accession>A0A2D4PEY1</accession>
<proteinExistence type="predicted"/>
<name>A0A2D4PEY1_MICSU</name>
<evidence type="ECO:0000256" key="1">
    <source>
        <dbReference type="SAM" id="Phobius"/>
    </source>
</evidence>
<reference evidence="2" key="1">
    <citation type="submission" date="2017-07" db="EMBL/GenBank/DDBJ databases">
        <authorList>
            <person name="Mikheyev A."/>
            <person name="Grau M."/>
        </authorList>
    </citation>
    <scope>NUCLEOTIDE SEQUENCE</scope>
    <source>
        <tissue evidence="2">Venom_gland</tissue>
    </source>
</reference>
<evidence type="ECO:0000313" key="2">
    <source>
        <dbReference type="EMBL" id="LAB56574.1"/>
    </source>
</evidence>
<protein>
    <submittedName>
        <fullName evidence="2">Uncharacterized protein</fullName>
    </submittedName>
</protein>
<reference evidence="2" key="2">
    <citation type="submission" date="2017-11" db="EMBL/GenBank/DDBJ databases">
        <title>Coralsnake Venomics: Analyses of Venom Gland Transcriptomes and Proteomes of Six Brazilian Taxa.</title>
        <authorList>
            <person name="Aird S.D."/>
            <person name="Jorge da Silva N."/>
            <person name="Qiu L."/>
            <person name="Villar-Briones A."/>
            <person name="Aparecida-Saddi V."/>
            <person name="Campos-Telles M.P."/>
            <person name="Grau M."/>
            <person name="Mikheyev A.S."/>
        </authorList>
    </citation>
    <scope>NUCLEOTIDE SEQUENCE</scope>
    <source>
        <tissue evidence="2">Venom_gland</tissue>
    </source>
</reference>
<keyword evidence="1" id="KW-0812">Transmembrane</keyword>